<dbReference type="PANTHER" id="PTHR43820">
    <property type="entry name" value="HIGH-AFFINITY BRANCHED-CHAIN AMINO ACID TRANSPORT ATP-BINDING PROTEIN LIVF"/>
    <property type="match status" value="1"/>
</dbReference>
<dbReference type="Proteomes" id="UP000000557">
    <property type="component" value="Chromosome"/>
</dbReference>
<reference evidence="7 8" key="2">
    <citation type="journal article" date="2003" name="DNA Res.">
        <title>Complete genome structure of Gloeobacter violaceus PCC 7421, a cyanobacterium that lacks thylakoids (supplement).</title>
        <authorList>
            <person name="Nakamura Y."/>
            <person name="Kaneko T."/>
            <person name="Sato S."/>
            <person name="Mimuro M."/>
            <person name="Miyashita H."/>
            <person name="Tsuchiya T."/>
            <person name="Sasamoto S."/>
            <person name="Watanabe A."/>
            <person name="Kawashima K."/>
            <person name="Kishida Y."/>
            <person name="Kiyokawa C."/>
            <person name="Kohara M."/>
            <person name="Matsumoto M."/>
            <person name="Matsuno A."/>
            <person name="Nakazaki N."/>
            <person name="Shimpo S."/>
            <person name="Takeuchi C."/>
            <person name="Yamada M."/>
            <person name="Tabata S."/>
        </authorList>
    </citation>
    <scope>NUCLEOTIDE SEQUENCE [LARGE SCALE GENOMIC DNA]</scope>
    <source>
        <strain evidence="8">ATCC 29082 / PCC 7421</strain>
    </source>
</reference>
<comment type="similarity">
    <text evidence="1">Belongs to the ABC transporter superfamily.</text>
</comment>
<dbReference type="InParanoid" id="Q7NCT0"/>
<dbReference type="InterPro" id="IPR003593">
    <property type="entry name" value="AAA+_ATPase"/>
</dbReference>
<reference evidence="7 8" key="1">
    <citation type="journal article" date="2003" name="DNA Res.">
        <title>Complete genome structure of Gloeobacter violaceus PCC 7421, a cyanobacterium that lacks thylakoids.</title>
        <authorList>
            <person name="Nakamura Y."/>
            <person name="Kaneko T."/>
            <person name="Sato S."/>
            <person name="Mimuro M."/>
            <person name="Miyashita H."/>
            <person name="Tsuchiya T."/>
            <person name="Sasamoto S."/>
            <person name="Watanabe A."/>
            <person name="Kawashima K."/>
            <person name="Kishida Y."/>
            <person name="Kiyokawa C."/>
            <person name="Kohara M."/>
            <person name="Matsumoto M."/>
            <person name="Matsuno A."/>
            <person name="Nakazaki N."/>
            <person name="Shimpo S."/>
            <person name="Takeuchi C."/>
            <person name="Yamada M."/>
            <person name="Tabata S."/>
        </authorList>
    </citation>
    <scope>NUCLEOTIDE SEQUENCE [LARGE SCALE GENOMIC DNA]</scope>
    <source>
        <strain evidence="8">ATCC 29082 / PCC 7421</strain>
    </source>
</reference>
<dbReference type="OrthoDB" id="538665at2"/>
<sequence>MGTGLEVRGLTAGYGQIEVLHQVNLHVGAGELVTVIGPNGAGKSTLLRTISGLIRPTAGEVLLDNRRLDRLSADLIVRTGLMHVPEGRRIFSRLTVLENLEMGAYTRNDRIETDLEDIFNLFPILKERRYQRAGTLSGGEQQMLAIGRALLGKPRLLVLDEPSMGLAPLIVQSIFQIIERIRSQGVMVLLVEQNALQALKLADRGYVLENGRIALEGPANELLVCEEVRRSYLGESMVS</sequence>
<dbReference type="EMBL" id="BA000045">
    <property type="protein sequence ID" value="BAC90839.1"/>
    <property type="molecule type" value="Genomic_DNA"/>
</dbReference>
<keyword evidence="3" id="KW-0547">Nucleotide-binding</keyword>
<keyword evidence="8" id="KW-1185">Reference proteome</keyword>
<dbReference type="SMART" id="SM00382">
    <property type="entry name" value="AAA"/>
    <property type="match status" value="1"/>
</dbReference>
<dbReference type="PhylomeDB" id="Q7NCT0"/>
<dbReference type="GO" id="GO:0016887">
    <property type="term" value="F:ATP hydrolysis activity"/>
    <property type="evidence" value="ECO:0007669"/>
    <property type="project" value="InterPro"/>
</dbReference>
<dbReference type="CDD" id="cd03224">
    <property type="entry name" value="ABC_TM1139_LivF_branched"/>
    <property type="match status" value="1"/>
</dbReference>
<dbReference type="EnsemblBacteria" id="BAC90839">
    <property type="protein sequence ID" value="BAC90839"/>
    <property type="gene ID" value="BAC90839"/>
</dbReference>
<keyword evidence="4" id="KW-0067">ATP-binding</keyword>
<evidence type="ECO:0000256" key="2">
    <source>
        <dbReference type="ARBA" id="ARBA00022448"/>
    </source>
</evidence>
<dbReference type="Gene3D" id="3.40.50.300">
    <property type="entry name" value="P-loop containing nucleotide triphosphate hydrolases"/>
    <property type="match status" value="1"/>
</dbReference>
<dbReference type="STRING" id="251221.gene:10760402"/>
<keyword evidence="2" id="KW-0813">Transport</keyword>
<evidence type="ECO:0000256" key="5">
    <source>
        <dbReference type="ARBA" id="ARBA00022970"/>
    </source>
</evidence>
<dbReference type="PROSITE" id="PS50893">
    <property type="entry name" value="ABC_TRANSPORTER_2"/>
    <property type="match status" value="1"/>
</dbReference>
<dbReference type="GO" id="GO:0015807">
    <property type="term" value="P:L-amino acid transport"/>
    <property type="evidence" value="ECO:0000318"/>
    <property type="project" value="GO_Central"/>
</dbReference>
<gene>
    <name evidence="7" type="ordered locus">glr2898</name>
</gene>
<dbReference type="InterPro" id="IPR052156">
    <property type="entry name" value="BCAA_Transport_ATP-bd_LivF"/>
</dbReference>
<dbReference type="GO" id="GO:0005524">
    <property type="term" value="F:ATP binding"/>
    <property type="evidence" value="ECO:0007669"/>
    <property type="project" value="UniProtKB-KW"/>
</dbReference>
<proteinExistence type="inferred from homology"/>
<dbReference type="PANTHER" id="PTHR43820:SF4">
    <property type="entry name" value="HIGH-AFFINITY BRANCHED-CHAIN AMINO ACID TRANSPORT ATP-BINDING PROTEIN LIVF"/>
    <property type="match status" value="1"/>
</dbReference>
<dbReference type="InterPro" id="IPR017871">
    <property type="entry name" value="ABC_transporter-like_CS"/>
</dbReference>
<evidence type="ECO:0000256" key="1">
    <source>
        <dbReference type="ARBA" id="ARBA00005417"/>
    </source>
</evidence>
<dbReference type="InterPro" id="IPR027417">
    <property type="entry name" value="P-loop_NTPase"/>
</dbReference>
<dbReference type="KEGG" id="gvi:glr2898"/>
<dbReference type="PROSITE" id="PS00211">
    <property type="entry name" value="ABC_TRANSPORTER_1"/>
    <property type="match status" value="1"/>
</dbReference>
<keyword evidence="5" id="KW-0029">Amino-acid transport</keyword>
<dbReference type="Pfam" id="PF00005">
    <property type="entry name" value="ABC_tran"/>
    <property type="match status" value="1"/>
</dbReference>
<evidence type="ECO:0000313" key="8">
    <source>
        <dbReference type="Proteomes" id="UP000000557"/>
    </source>
</evidence>
<protein>
    <submittedName>
        <fullName evidence="7">Glr2898 protein</fullName>
    </submittedName>
</protein>
<accession>Q7NCT0</accession>
<evidence type="ECO:0000313" key="7">
    <source>
        <dbReference type="EMBL" id="BAC90839.1"/>
    </source>
</evidence>
<dbReference type="eggNOG" id="COG0410">
    <property type="taxonomic scope" value="Bacteria"/>
</dbReference>
<feature type="domain" description="ABC transporter" evidence="6">
    <location>
        <begin position="5"/>
        <end position="235"/>
    </location>
</feature>
<dbReference type="AlphaFoldDB" id="Q7NCT0"/>
<dbReference type="GO" id="GO:0015803">
    <property type="term" value="P:branched-chain amino acid transport"/>
    <property type="evidence" value="ECO:0007669"/>
    <property type="project" value="GOC"/>
</dbReference>
<name>Q7NCT0_GLOVI</name>
<dbReference type="HOGENOM" id="CLU_000604_1_2_3"/>
<dbReference type="PATRIC" id="fig|251221.4.peg.2928"/>
<evidence type="ECO:0000259" key="6">
    <source>
        <dbReference type="PROSITE" id="PS50893"/>
    </source>
</evidence>
<dbReference type="RefSeq" id="WP_011142892.1">
    <property type="nucleotide sequence ID" value="NC_005125.1"/>
</dbReference>
<dbReference type="InterPro" id="IPR003439">
    <property type="entry name" value="ABC_transporter-like_ATP-bd"/>
</dbReference>
<evidence type="ECO:0000256" key="3">
    <source>
        <dbReference type="ARBA" id="ARBA00022741"/>
    </source>
</evidence>
<dbReference type="SUPFAM" id="SSF52540">
    <property type="entry name" value="P-loop containing nucleoside triphosphate hydrolases"/>
    <property type="match status" value="1"/>
</dbReference>
<evidence type="ECO:0000256" key="4">
    <source>
        <dbReference type="ARBA" id="ARBA00022840"/>
    </source>
</evidence>
<organism evidence="7 8">
    <name type="scientific">Gloeobacter violaceus (strain ATCC 29082 / PCC 7421)</name>
    <dbReference type="NCBI Taxonomy" id="251221"/>
    <lineage>
        <taxon>Bacteria</taxon>
        <taxon>Bacillati</taxon>
        <taxon>Cyanobacteriota</taxon>
        <taxon>Cyanophyceae</taxon>
        <taxon>Gloeobacterales</taxon>
        <taxon>Gloeobacteraceae</taxon>
        <taxon>Gloeobacter</taxon>
    </lineage>
</organism>